<feature type="region of interest" description="Disordered" evidence="1">
    <location>
        <begin position="1"/>
        <end position="27"/>
    </location>
</feature>
<dbReference type="RefSeq" id="WP_132323974.1">
    <property type="nucleotide sequence ID" value="NZ_SMKR01000118.1"/>
</dbReference>
<evidence type="ECO:0000313" key="2">
    <source>
        <dbReference type="EMBL" id="TDD19281.1"/>
    </source>
</evidence>
<gene>
    <name evidence="2" type="ORF">E1218_24345</name>
</gene>
<sequence length="106" mass="10999">MLTAPTTRRTTPSPKNTSSEPITPKIETTNAAIDRCGPTAYVAPVSASVHEMLYSPAGTRSTERATTYQVSELIVTCSDPLTPSRGTSAPVESFASHGGVSTGTDA</sequence>
<feature type="compositionally biased region" description="Low complexity" evidence="1">
    <location>
        <begin position="1"/>
        <end position="19"/>
    </location>
</feature>
<name>A0A4R4WL93_9ACTN</name>
<protein>
    <submittedName>
        <fullName evidence="2">Uncharacterized protein</fullName>
    </submittedName>
</protein>
<comment type="caution">
    <text evidence="2">The sequence shown here is derived from an EMBL/GenBank/DDBJ whole genome shotgun (WGS) entry which is preliminary data.</text>
</comment>
<organism evidence="2 3">
    <name type="scientific">Kribbella turkmenica</name>
    <dbReference type="NCBI Taxonomy" id="2530375"/>
    <lineage>
        <taxon>Bacteria</taxon>
        <taxon>Bacillati</taxon>
        <taxon>Actinomycetota</taxon>
        <taxon>Actinomycetes</taxon>
        <taxon>Propionibacteriales</taxon>
        <taxon>Kribbellaceae</taxon>
        <taxon>Kribbella</taxon>
    </lineage>
</organism>
<dbReference type="AlphaFoldDB" id="A0A4R4WL93"/>
<accession>A0A4R4WL93</accession>
<evidence type="ECO:0000256" key="1">
    <source>
        <dbReference type="SAM" id="MobiDB-lite"/>
    </source>
</evidence>
<evidence type="ECO:0000313" key="3">
    <source>
        <dbReference type="Proteomes" id="UP000295172"/>
    </source>
</evidence>
<keyword evidence="3" id="KW-1185">Reference proteome</keyword>
<reference evidence="2 3" key="1">
    <citation type="submission" date="2019-02" db="EMBL/GenBank/DDBJ databases">
        <title>Draft genome sequences of novel Actinobacteria.</title>
        <authorList>
            <person name="Sahin N."/>
            <person name="Ay H."/>
            <person name="Saygin H."/>
        </authorList>
    </citation>
    <scope>NUCLEOTIDE SEQUENCE [LARGE SCALE GENOMIC DNA]</scope>
    <source>
        <strain evidence="2 3">16K104</strain>
    </source>
</reference>
<proteinExistence type="predicted"/>
<dbReference type="Proteomes" id="UP000295172">
    <property type="component" value="Unassembled WGS sequence"/>
</dbReference>
<dbReference type="EMBL" id="SMKR01000118">
    <property type="protein sequence ID" value="TDD19281.1"/>
    <property type="molecule type" value="Genomic_DNA"/>
</dbReference>
<feature type="region of interest" description="Disordered" evidence="1">
    <location>
        <begin position="79"/>
        <end position="106"/>
    </location>
</feature>